<evidence type="ECO:0000256" key="9">
    <source>
        <dbReference type="ARBA" id="ARBA00022917"/>
    </source>
</evidence>
<dbReference type="InterPro" id="IPR002314">
    <property type="entry name" value="aa-tRNA-synt_IIb"/>
</dbReference>
<accession>A0A6J6FI57</accession>
<proteinExistence type="inferred from homology"/>
<dbReference type="InterPro" id="IPR023717">
    <property type="entry name" value="Pro-tRNA-Synthase_IIa_type1"/>
</dbReference>
<name>A0A6J6FI57_9ZZZZ</name>
<dbReference type="PROSITE" id="PS50862">
    <property type="entry name" value="AA_TRNA_LIGASE_II"/>
    <property type="match status" value="1"/>
</dbReference>
<reference evidence="14" key="1">
    <citation type="submission" date="2020-05" db="EMBL/GenBank/DDBJ databases">
        <authorList>
            <person name="Chiriac C."/>
            <person name="Salcher M."/>
            <person name="Ghai R."/>
            <person name="Kavagutti S V."/>
        </authorList>
    </citation>
    <scope>NUCLEOTIDE SEQUENCE</scope>
</reference>
<dbReference type="CDD" id="cd00779">
    <property type="entry name" value="ProRS_core_prok"/>
    <property type="match status" value="1"/>
</dbReference>
<dbReference type="EC" id="6.1.1.15" evidence="3"/>
<evidence type="ECO:0000256" key="6">
    <source>
        <dbReference type="ARBA" id="ARBA00022598"/>
    </source>
</evidence>
<dbReference type="Pfam" id="PF00587">
    <property type="entry name" value="tRNA-synt_2b"/>
    <property type="match status" value="1"/>
</dbReference>
<evidence type="ECO:0000256" key="2">
    <source>
        <dbReference type="ARBA" id="ARBA00011738"/>
    </source>
</evidence>
<dbReference type="GO" id="GO:0005524">
    <property type="term" value="F:ATP binding"/>
    <property type="evidence" value="ECO:0007669"/>
    <property type="project" value="UniProtKB-KW"/>
</dbReference>
<dbReference type="EMBL" id="CAFAAT010000050">
    <property type="protein sequence ID" value="CAB4805249.1"/>
    <property type="molecule type" value="Genomic_DNA"/>
</dbReference>
<dbReference type="EMBL" id="CAFBQT010000003">
    <property type="protein sequence ID" value="CAB5058041.1"/>
    <property type="molecule type" value="Genomic_DNA"/>
</dbReference>
<evidence type="ECO:0000313" key="22">
    <source>
        <dbReference type="EMBL" id="CAB5058041.1"/>
    </source>
</evidence>
<comment type="catalytic activity">
    <reaction evidence="12">
        <text>tRNA(Pro) + L-proline + ATP = L-prolyl-tRNA(Pro) + AMP + diphosphate</text>
        <dbReference type="Rhea" id="RHEA:14305"/>
        <dbReference type="Rhea" id="RHEA-COMP:9700"/>
        <dbReference type="Rhea" id="RHEA-COMP:9702"/>
        <dbReference type="ChEBI" id="CHEBI:30616"/>
        <dbReference type="ChEBI" id="CHEBI:33019"/>
        <dbReference type="ChEBI" id="CHEBI:60039"/>
        <dbReference type="ChEBI" id="CHEBI:78442"/>
        <dbReference type="ChEBI" id="CHEBI:78532"/>
        <dbReference type="ChEBI" id="CHEBI:456215"/>
        <dbReference type="EC" id="6.1.1.15"/>
    </reaction>
</comment>
<evidence type="ECO:0000256" key="8">
    <source>
        <dbReference type="ARBA" id="ARBA00022840"/>
    </source>
</evidence>
<dbReference type="FunFam" id="3.30.930.10:FF:000065">
    <property type="entry name" value="Proline--tRNA ligase"/>
    <property type="match status" value="1"/>
</dbReference>
<dbReference type="HAMAP" id="MF_01569">
    <property type="entry name" value="Pro_tRNA_synth_type1"/>
    <property type="match status" value="1"/>
</dbReference>
<dbReference type="SUPFAM" id="SSF55681">
    <property type="entry name" value="Class II aaRS and biotin synthetases"/>
    <property type="match status" value="1"/>
</dbReference>
<dbReference type="InterPro" id="IPR036621">
    <property type="entry name" value="Anticodon-bd_dom_sf"/>
</dbReference>
<dbReference type="Gene3D" id="3.30.930.10">
    <property type="entry name" value="Bira Bifunctional Protein, Domain 2"/>
    <property type="match status" value="2"/>
</dbReference>
<organism evidence="14">
    <name type="scientific">freshwater metagenome</name>
    <dbReference type="NCBI Taxonomy" id="449393"/>
    <lineage>
        <taxon>unclassified sequences</taxon>
        <taxon>metagenomes</taxon>
        <taxon>ecological metagenomes</taxon>
    </lineage>
</organism>
<dbReference type="InterPro" id="IPR004500">
    <property type="entry name" value="Pro-tRNA-synth_IIa_bac-type"/>
</dbReference>
<keyword evidence="7" id="KW-0547">Nucleotide-binding</keyword>
<dbReference type="FunFam" id="3.30.930.10:FF:000066">
    <property type="entry name" value="Proline--tRNA ligase"/>
    <property type="match status" value="1"/>
</dbReference>
<evidence type="ECO:0000313" key="17">
    <source>
        <dbReference type="EMBL" id="CAB4784048.1"/>
    </source>
</evidence>
<evidence type="ECO:0000313" key="16">
    <source>
        <dbReference type="EMBL" id="CAB4734379.1"/>
    </source>
</evidence>
<dbReference type="GO" id="GO:0004827">
    <property type="term" value="F:proline-tRNA ligase activity"/>
    <property type="evidence" value="ECO:0007669"/>
    <property type="project" value="UniProtKB-EC"/>
</dbReference>
<evidence type="ECO:0000313" key="20">
    <source>
        <dbReference type="EMBL" id="CAB4972575.1"/>
    </source>
</evidence>
<keyword evidence="6" id="KW-0436">Ligase</keyword>
<dbReference type="InterPro" id="IPR033730">
    <property type="entry name" value="ProRS_core_prok"/>
</dbReference>
<dbReference type="InterPro" id="IPR007214">
    <property type="entry name" value="YbaK/aa-tRNA-synth-assoc-dom"/>
</dbReference>
<dbReference type="GO" id="GO:0005829">
    <property type="term" value="C:cytosol"/>
    <property type="evidence" value="ECO:0007669"/>
    <property type="project" value="TreeGrafter"/>
</dbReference>
<dbReference type="EMBL" id="CAFBNI010000009">
    <property type="protein sequence ID" value="CAB4938877.1"/>
    <property type="molecule type" value="Genomic_DNA"/>
</dbReference>
<dbReference type="GO" id="GO:0006433">
    <property type="term" value="P:prolyl-tRNA aminoacylation"/>
    <property type="evidence" value="ECO:0007669"/>
    <property type="project" value="InterPro"/>
</dbReference>
<keyword evidence="9" id="KW-0648">Protein biosynthesis</keyword>
<dbReference type="InterPro" id="IPR006195">
    <property type="entry name" value="aa-tRNA-synth_II"/>
</dbReference>
<dbReference type="PANTHER" id="PTHR42753">
    <property type="entry name" value="MITOCHONDRIAL RIBOSOME PROTEIN L39/PROLYL-TRNA LIGASE FAMILY MEMBER"/>
    <property type="match status" value="1"/>
</dbReference>
<dbReference type="Pfam" id="PF04073">
    <property type="entry name" value="tRNA_edit"/>
    <property type="match status" value="1"/>
</dbReference>
<dbReference type="Gene3D" id="3.40.50.800">
    <property type="entry name" value="Anticodon-binding domain"/>
    <property type="match status" value="1"/>
</dbReference>
<evidence type="ECO:0000256" key="1">
    <source>
        <dbReference type="ARBA" id="ARBA00004496"/>
    </source>
</evidence>
<keyword evidence="5" id="KW-0963">Cytoplasm</keyword>
<feature type="domain" description="Aminoacyl-transfer RNA synthetases class-II family profile" evidence="13">
    <location>
        <begin position="34"/>
        <end position="473"/>
    </location>
</feature>
<dbReference type="Pfam" id="PF03129">
    <property type="entry name" value="HGTP_anticodon"/>
    <property type="match status" value="1"/>
</dbReference>
<evidence type="ECO:0000313" key="21">
    <source>
        <dbReference type="EMBL" id="CAB5017664.1"/>
    </source>
</evidence>
<comment type="subunit">
    <text evidence="2">Homodimer.</text>
</comment>
<evidence type="ECO:0000256" key="4">
    <source>
        <dbReference type="ARBA" id="ARBA00019110"/>
    </source>
</evidence>
<evidence type="ECO:0000256" key="10">
    <source>
        <dbReference type="ARBA" id="ARBA00023146"/>
    </source>
</evidence>
<evidence type="ECO:0000256" key="7">
    <source>
        <dbReference type="ARBA" id="ARBA00022741"/>
    </source>
</evidence>
<dbReference type="InterPro" id="IPR004154">
    <property type="entry name" value="Anticodon-bd"/>
</dbReference>
<evidence type="ECO:0000256" key="3">
    <source>
        <dbReference type="ARBA" id="ARBA00012831"/>
    </source>
</evidence>
<dbReference type="PANTHER" id="PTHR42753:SF2">
    <property type="entry name" value="PROLINE--TRNA LIGASE"/>
    <property type="match status" value="1"/>
</dbReference>
<dbReference type="InterPro" id="IPR036754">
    <property type="entry name" value="YbaK/aa-tRNA-synt-asso_dom_sf"/>
</dbReference>
<evidence type="ECO:0000313" key="14">
    <source>
        <dbReference type="EMBL" id="CAB4586674.1"/>
    </source>
</evidence>
<dbReference type="SUPFAM" id="SSF52954">
    <property type="entry name" value="Class II aaRS ABD-related"/>
    <property type="match status" value="1"/>
</dbReference>
<evidence type="ECO:0000313" key="15">
    <source>
        <dbReference type="EMBL" id="CAB4663502.1"/>
    </source>
</evidence>
<dbReference type="PRINTS" id="PR01046">
    <property type="entry name" value="TRNASYNTHPRO"/>
</dbReference>
<dbReference type="NCBIfam" id="NF006625">
    <property type="entry name" value="PRK09194.1"/>
    <property type="match status" value="1"/>
</dbReference>
<dbReference type="InterPro" id="IPR044140">
    <property type="entry name" value="ProRS_anticodon_short"/>
</dbReference>
<gene>
    <name evidence="14" type="ORF">UFOPK1791_00286</name>
    <name evidence="15" type="ORF">UFOPK2312_00157</name>
    <name evidence="16" type="ORF">UFOPK2802_00098</name>
    <name evidence="17" type="ORF">UFOPK2982_00120</name>
    <name evidence="18" type="ORF">UFOPK3083_00586</name>
    <name evidence="19" type="ORF">UFOPK3783_00184</name>
    <name evidence="20" type="ORF">UFOPK3948_00239</name>
    <name evidence="21" type="ORF">UFOPK4113_00638</name>
    <name evidence="22" type="ORF">UFOPK4355_00059</name>
</gene>
<dbReference type="InterPro" id="IPR050062">
    <property type="entry name" value="Pro-tRNA_synthetase"/>
</dbReference>
<keyword evidence="10" id="KW-0030">Aminoacyl-tRNA synthetase</keyword>
<protein>
    <recommendedName>
        <fullName evidence="4">Proline--tRNA ligase</fullName>
        <ecNumber evidence="3">6.1.1.15</ecNumber>
    </recommendedName>
    <alternativeName>
        <fullName evidence="11">Prolyl-tRNA synthetase</fullName>
    </alternativeName>
</protein>
<dbReference type="SUPFAM" id="SSF55826">
    <property type="entry name" value="YbaK/ProRS associated domain"/>
    <property type="match status" value="1"/>
</dbReference>
<dbReference type="EMBL" id="CAFBPL010000070">
    <property type="protein sequence ID" value="CAB5017664.1"/>
    <property type="molecule type" value="Genomic_DNA"/>
</dbReference>
<dbReference type="NCBIfam" id="TIGR00409">
    <property type="entry name" value="proS_fam_II"/>
    <property type="match status" value="1"/>
</dbReference>
<evidence type="ECO:0000313" key="18">
    <source>
        <dbReference type="EMBL" id="CAB4805249.1"/>
    </source>
</evidence>
<evidence type="ECO:0000313" key="19">
    <source>
        <dbReference type="EMBL" id="CAB4938877.1"/>
    </source>
</evidence>
<dbReference type="EMBL" id="CAEZYX010000005">
    <property type="protein sequence ID" value="CAB4734379.1"/>
    <property type="molecule type" value="Genomic_DNA"/>
</dbReference>
<dbReference type="GO" id="GO:0002161">
    <property type="term" value="F:aminoacyl-tRNA deacylase activity"/>
    <property type="evidence" value="ECO:0007669"/>
    <property type="project" value="InterPro"/>
</dbReference>
<dbReference type="EMBL" id="CAFAAE010000008">
    <property type="protein sequence ID" value="CAB4784048.1"/>
    <property type="molecule type" value="Genomic_DNA"/>
</dbReference>
<evidence type="ECO:0000256" key="12">
    <source>
        <dbReference type="ARBA" id="ARBA00047671"/>
    </source>
</evidence>
<dbReference type="InterPro" id="IPR045864">
    <property type="entry name" value="aa-tRNA-synth_II/BPL/LPL"/>
</dbReference>
<keyword evidence="8" id="KW-0067">ATP-binding</keyword>
<comment type="subcellular location">
    <subcellularLocation>
        <location evidence="1">Cytoplasm</location>
    </subcellularLocation>
</comment>
<dbReference type="InterPro" id="IPR002316">
    <property type="entry name" value="Pro-tRNA-ligase_IIa"/>
</dbReference>
<dbReference type="EMBL" id="CAFBOI010000013">
    <property type="protein sequence ID" value="CAB4972575.1"/>
    <property type="molecule type" value="Genomic_DNA"/>
</dbReference>
<dbReference type="AlphaFoldDB" id="A0A6J6FI57"/>
<evidence type="ECO:0000256" key="11">
    <source>
        <dbReference type="ARBA" id="ARBA00029731"/>
    </source>
</evidence>
<evidence type="ECO:0000259" key="13">
    <source>
        <dbReference type="PROSITE" id="PS50862"/>
    </source>
</evidence>
<evidence type="ECO:0000256" key="5">
    <source>
        <dbReference type="ARBA" id="ARBA00022490"/>
    </source>
</evidence>
<sequence>MLRMSTLFLRTLRDDPSDAEVASHRLLVRAGYIRRIAAGIYSWLPLGYITYRNIERVIREEMDAAGFQEVHFPSMLPREPYEKTNRWEEYGPDLFRLQDRKGGDYLLGPTHEEMFTLMVKGEYSSYKDLPLHIYQIQTKFRDEPRPRSGIIRGREFVMKDSYSFDLDDAGLDASYEKHRQAYIKTFDRLGLKYNIVAAMSGAMGGSRSEEFLAPCPTGEDTYVLCEKCGYAANVEAMITKVLSKEIATPPAVEVMDTPNTPTIDSLVEVMNKNYGGGFSAGDTLKNILLMADGVAISVLVPGNREVDVKRLQANLSGVKELRLFEEADFETRKELVKGYVGPQDAHKFGLKLYADPRIAVGTHWITGANQLNKHARYVTHGRDFQVDAFVEAVEIEAGDLCPKCESPVIIDRAIEIGHIFALGRKYAENLDLTVLDHEGKSRVVTMGSYGIGVSRAVAAIAEQSHDEIGLSWPIEIAPAQVHIVATGKDDQPFNVAEDLAKEIEASGKTVMLDDRRDASPGVKFKDAELIGNPIIVIVGKALANGNVEVRVRKSGEKREVALESAVSEVLALLV</sequence>
<dbReference type="CDD" id="cd00861">
    <property type="entry name" value="ProRS_anticodon_short"/>
    <property type="match status" value="1"/>
</dbReference>
<dbReference type="EMBL" id="CAEZWY010000008">
    <property type="protein sequence ID" value="CAB4663502.1"/>
    <property type="molecule type" value="Genomic_DNA"/>
</dbReference>
<dbReference type="EMBL" id="CAEZUF010000015">
    <property type="protein sequence ID" value="CAB4586674.1"/>
    <property type="molecule type" value="Genomic_DNA"/>
</dbReference>